<dbReference type="InterPro" id="IPR024861">
    <property type="entry name" value="Donson"/>
</dbReference>
<dbReference type="Proteomes" id="UP000187209">
    <property type="component" value="Unassembled WGS sequence"/>
</dbReference>
<comment type="caution">
    <text evidence="5">The sequence shown here is derived from an EMBL/GenBank/DDBJ whole genome shotgun (WGS) entry which is preliminary data.</text>
</comment>
<dbReference type="EMBL" id="MPUH01000849">
    <property type="protein sequence ID" value="OMJ73079.1"/>
    <property type="molecule type" value="Genomic_DNA"/>
</dbReference>
<dbReference type="AlphaFoldDB" id="A0A1R2B8H2"/>
<dbReference type="OrthoDB" id="320746at2759"/>
<proteinExistence type="inferred from homology"/>
<protein>
    <submittedName>
        <fullName evidence="5">Uncharacterized protein</fullName>
    </submittedName>
</protein>
<keyword evidence="3" id="KW-0539">Nucleus</keyword>
<dbReference type="PANTHER" id="PTHR12972">
    <property type="entry name" value="DOWNSTREAM NEIGHBOR OF SON"/>
    <property type="match status" value="1"/>
</dbReference>
<sequence length="343" mass="39424">MKDNKPRSLEWLKNLDASEIIEVDLEADLPHPSSLVTDTSKVSNESTFRSQLDKLYSKIPASQPKAQNSKDILNLNSLETLPQWTSLCKEVTITSPESFEWLKNIDSELEVSSMIEASQGIISPLPCRAIYSSISYWGCENMSESDWMPTIRNIYYMFANKKCNFFHVVFRRFYIVFNWESQKPVVYIANPTTQLITNLRKFLVNIPQEEPENENFKVREKKKITVLRIDGKSVQAFYNYLVNSYGENKIVSPCVFLNGAFKNLNVIFNCESYNPFETVQKQYKLGFAGSITCDMIKRMCFVLEKTQNTFVVELVAESGSSNLPGMMPTKIVRKSLSMYDIIN</sequence>
<accession>A0A1R2B8H2</accession>
<comment type="similarity">
    <text evidence="4">Belongs to the DONSON family.</text>
</comment>
<keyword evidence="6" id="KW-1185">Reference proteome</keyword>
<keyword evidence="2" id="KW-0217">Developmental protein</keyword>
<evidence type="ECO:0000256" key="1">
    <source>
        <dbReference type="ARBA" id="ARBA00004123"/>
    </source>
</evidence>
<dbReference type="GO" id="GO:0033260">
    <property type="term" value="P:nuclear DNA replication"/>
    <property type="evidence" value="ECO:0007669"/>
    <property type="project" value="TreeGrafter"/>
</dbReference>
<evidence type="ECO:0000256" key="3">
    <source>
        <dbReference type="ARBA" id="ARBA00023242"/>
    </source>
</evidence>
<name>A0A1R2B8H2_9CILI</name>
<dbReference type="GO" id="GO:0005634">
    <property type="term" value="C:nucleus"/>
    <property type="evidence" value="ECO:0007669"/>
    <property type="project" value="UniProtKB-SubCell"/>
</dbReference>
<organism evidence="5 6">
    <name type="scientific">Stentor coeruleus</name>
    <dbReference type="NCBI Taxonomy" id="5963"/>
    <lineage>
        <taxon>Eukaryota</taxon>
        <taxon>Sar</taxon>
        <taxon>Alveolata</taxon>
        <taxon>Ciliophora</taxon>
        <taxon>Postciliodesmatophora</taxon>
        <taxon>Heterotrichea</taxon>
        <taxon>Heterotrichida</taxon>
        <taxon>Stentoridae</taxon>
        <taxon>Stentor</taxon>
    </lineage>
</organism>
<evidence type="ECO:0000313" key="5">
    <source>
        <dbReference type="EMBL" id="OMJ73079.1"/>
    </source>
</evidence>
<evidence type="ECO:0000313" key="6">
    <source>
        <dbReference type="Proteomes" id="UP000187209"/>
    </source>
</evidence>
<comment type="subcellular location">
    <subcellularLocation>
        <location evidence="1">Nucleus</location>
    </subcellularLocation>
</comment>
<evidence type="ECO:0000256" key="4">
    <source>
        <dbReference type="ARBA" id="ARBA00025806"/>
    </source>
</evidence>
<evidence type="ECO:0000256" key="2">
    <source>
        <dbReference type="ARBA" id="ARBA00022473"/>
    </source>
</evidence>
<reference evidence="5 6" key="1">
    <citation type="submission" date="2016-11" db="EMBL/GenBank/DDBJ databases">
        <title>The macronuclear genome of Stentor coeruleus: a giant cell with tiny introns.</title>
        <authorList>
            <person name="Slabodnick M."/>
            <person name="Ruby J.G."/>
            <person name="Reiff S.B."/>
            <person name="Swart E.C."/>
            <person name="Gosai S."/>
            <person name="Prabakaran S."/>
            <person name="Witkowska E."/>
            <person name="Larue G.E."/>
            <person name="Fisher S."/>
            <person name="Freeman R.M."/>
            <person name="Gunawardena J."/>
            <person name="Chu W."/>
            <person name="Stover N.A."/>
            <person name="Gregory B.D."/>
            <person name="Nowacki M."/>
            <person name="Derisi J."/>
            <person name="Roy S.W."/>
            <person name="Marshall W.F."/>
            <person name="Sood P."/>
        </authorList>
    </citation>
    <scope>NUCLEOTIDE SEQUENCE [LARGE SCALE GENOMIC DNA]</scope>
    <source>
        <strain evidence="5">WM001</strain>
    </source>
</reference>
<dbReference type="PANTHER" id="PTHR12972:SF0">
    <property type="entry name" value="PROTEIN DOWNSTREAM NEIGHBOR OF SON"/>
    <property type="match status" value="1"/>
</dbReference>
<gene>
    <name evidence="5" type="ORF">SteCoe_28332</name>
</gene>